<evidence type="ECO:0000313" key="2">
    <source>
        <dbReference type="EMBL" id="BAF07319.1"/>
    </source>
</evidence>
<dbReference type="KEGG" id="dosa:Os01g0950200"/>
<reference evidence="2 3" key="1">
    <citation type="journal article" date="2005" name="Nature">
        <title>The map-based sequence of the rice genome.</title>
        <authorList>
            <consortium name="International rice genome sequencing project (IRGSP)"/>
            <person name="Matsumoto T."/>
            <person name="Wu J."/>
            <person name="Kanamori H."/>
            <person name="Katayose Y."/>
            <person name="Fujisawa M."/>
            <person name="Namiki N."/>
            <person name="Mizuno H."/>
            <person name="Yamamoto K."/>
            <person name="Antonio B.A."/>
            <person name="Baba T."/>
            <person name="Sakata K."/>
            <person name="Nagamura Y."/>
            <person name="Aoki H."/>
            <person name="Arikawa K."/>
            <person name="Arita K."/>
            <person name="Bito T."/>
            <person name="Chiden Y."/>
            <person name="Fujitsuka N."/>
            <person name="Fukunaka R."/>
            <person name="Hamada M."/>
            <person name="Harada C."/>
            <person name="Hayashi A."/>
            <person name="Hijishita S."/>
            <person name="Honda M."/>
            <person name="Hosokawa S."/>
            <person name="Ichikawa Y."/>
            <person name="Idonuma A."/>
            <person name="Iijima M."/>
            <person name="Ikeda M."/>
            <person name="Ikeno M."/>
            <person name="Ito K."/>
            <person name="Ito S."/>
            <person name="Ito T."/>
            <person name="Ito Y."/>
            <person name="Ito Y."/>
            <person name="Iwabuchi A."/>
            <person name="Kamiya K."/>
            <person name="Karasawa W."/>
            <person name="Kurita K."/>
            <person name="Katagiri S."/>
            <person name="Kikuta A."/>
            <person name="Kobayashi H."/>
            <person name="Kobayashi N."/>
            <person name="Machita K."/>
            <person name="Maehara T."/>
            <person name="Masukawa M."/>
            <person name="Mizubayashi T."/>
            <person name="Mukai Y."/>
            <person name="Nagasaki H."/>
            <person name="Nagata Y."/>
            <person name="Naito S."/>
            <person name="Nakashima M."/>
            <person name="Nakama Y."/>
            <person name="Nakamichi Y."/>
            <person name="Nakamura M."/>
            <person name="Meguro A."/>
            <person name="Negishi M."/>
            <person name="Ohta I."/>
            <person name="Ohta T."/>
            <person name="Okamoto M."/>
            <person name="Ono N."/>
            <person name="Saji S."/>
            <person name="Sakaguchi M."/>
            <person name="Sakai K."/>
            <person name="Shibata M."/>
            <person name="Shimokawa T."/>
            <person name="Song J."/>
            <person name="Takazaki Y."/>
            <person name="Terasawa K."/>
            <person name="Tsugane M."/>
            <person name="Tsuji K."/>
            <person name="Ueda S."/>
            <person name="Waki K."/>
            <person name="Yamagata H."/>
            <person name="Yamamoto M."/>
            <person name="Yamamoto S."/>
            <person name="Yamane H."/>
            <person name="Yoshiki S."/>
            <person name="Yoshihara R."/>
            <person name="Yukawa K."/>
            <person name="Zhong H."/>
            <person name="Yano M."/>
            <person name="Yuan Q."/>
            <person name="Ouyang S."/>
            <person name="Liu J."/>
            <person name="Jones K.M."/>
            <person name="Gansberger K."/>
            <person name="Moffat K."/>
            <person name="Hill J."/>
            <person name="Bera J."/>
            <person name="Fadrosh D."/>
            <person name="Jin S."/>
            <person name="Johri S."/>
            <person name="Kim M."/>
            <person name="Overton L."/>
            <person name="Reardon M."/>
            <person name="Tsitrin T."/>
            <person name="Vuong H."/>
            <person name="Weaver B."/>
            <person name="Ciecko A."/>
            <person name="Tallon L."/>
            <person name="Jackson J."/>
            <person name="Pai G."/>
            <person name="Aken S.V."/>
            <person name="Utterback T."/>
            <person name="Reidmuller S."/>
            <person name="Feldblyum T."/>
            <person name="Hsiao J."/>
            <person name="Zismann V."/>
            <person name="Iobst S."/>
            <person name="de Vazeille A.R."/>
            <person name="Buell C.R."/>
            <person name="Ying K."/>
            <person name="Li Y."/>
            <person name="Lu T."/>
            <person name="Huang Y."/>
            <person name="Zhao Q."/>
            <person name="Feng Q."/>
            <person name="Zhang L."/>
            <person name="Zhu J."/>
            <person name="Weng Q."/>
            <person name="Mu J."/>
            <person name="Lu Y."/>
            <person name="Fan D."/>
            <person name="Liu Y."/>
            <person name="Guan J."/>
            <person name="Zhang Y."/>
            <person name="Yu S."/>
            <person name="Liu X."/>
            <person name="Zhang Y."/>
            <person name="Hong G."/>
            <person name="Han B."/>
            <person name="Choisne N."/>
            <person name="Demange N."/>
            <person name="Orjeda G."/>
            <person name="Samain S."/>
            <person name="Cattolico L."/>
            <person name="Pelletier E."/>
            <person name="Couloux A."/>
            <person name="Segurens B."/>
            <person name="Wincker P."/>
            <person name="D'Hont A."/>
            <person name="Scarpelli C."/>
            <person name="Weissenbach J."/>
            <person name="Salanoubat M."/>
            <person name="Quetier F."/>
            <person name="Yu Y."/>
            <person name="Kim H.R."/>
            <person name="Rambo T."/>
            <person name="Currie J."/>
            <person name="Collura K."/>
            <person name="Luo M."/>
            <person name="Yang T."/>
            <person name="Ammiraju J.S.S."/>
            <person name="Engler F."/>
            <person name="Soderlund C."/>
            <person name="Wing R.A."/>
            <person name="Palmer L.E."/>
            <person name="de la Bastide M."/>
            <person name="Spiegel L."/>
            <person name="Nascimento L."/>
            <person name="Zutavern T."/>
            <person name="O'Shaughnessy A."/>
            <person name="Dike S."/>
            <person name="Dedhia N."/>
            <person name="Preston R."/>
            <person name="Balija V."/>
            <person name="McCombie W.R."/>
            <person name="Chow T."/>
            <person name="Chen H."/>
            <person name="Chung M."/>
            <person name="Chen C."/>
            <person name="Shaw J."/>
            <person name="Wu H."/>
            <person name="Hsiao K."/>
            <person name="Chao Y."/>
            <person name="Chu M."/>
            <person name="Cheng C."/>
            <person name="Hour A."/>
            <person name="Lee P."/>
            <person name="Lin S."/>
            <person name="Lin Y."/>
            <person name="Liou J."/>
            <person name="Liu S."/>
            <person name="Hsing Y."/>
            <person name="Raghuvanshi S."/>
            <person name="Mohanty A."/>
            <person name="Bharti A.K."/>
            <person name="Gaur A."/>
            <person name="Gupta V."/>
            <person name="Kumar D."/>
            <person name="Ravi V."/>
            <person name="Vij S."/>
            <person name="Kapur A."/>
            <person name="Khurana P."/>
            <person name="Khurana P."/>
            <person name="Khurana J.P."/>
            <person name="Tyagi A.K."/>
            <person name="Gaikwad K."/>
            <person name="Singh A."/>
            <person name="Dalal V."/>
            <person name="Srivastava S."/>
            <person name="Dixit A."/>
            <person name="Pal A.K."/>
            <person name="Ghazi I.A."/>
            <person name="Yadav M."/>
            <person name="Pandit A."/>
            <person name="Bhargava A."/>
            <person name="Sureshbabu K."/>
            <person name="Batra K."/>
            <person name="Sharma T.R."/>
            <person name="Mohapatra T."/>
            <person name="Singh N.K."/>
            <person name="Messing J."/>
            <person name="Nelson A.B."/>
            <person name="Fuks G."/>
            <person name="Kavchok S."/>
            <person name="Keizer G."/>
            <person name="Linton E."/>
            <person name="Llaca V."/>
            <person name="Song R."/>
            <person name="Tanyolac B."/>
            <person name="Young S."/>
            <person name="Ho-Il K."/>
            <person name="Hahn J.H."/>
            <person name="Sangsakoo G."/>
            <person name="Vanavichit A."/>
            <person name="de Mattos Luiz.A.T."/>
            <person name="Zimmer P.D."/>
            <person name="Malone G."/>
            <person name="Dellagostin O."/>
            <person name="de Oliveira A.C."/>
            <person name="Bevan M."/>
            <person name="Bancroft I."/>
            <person name="Minx P."/>
            <person name="Cordum H."/>
            <person name="Wilson R."/>
            <person name="Cheng Z."/>
            <person name="Jin W."/>
            <person name="Jiang J."/>
            <person name="Leong S.A."/>
            <person name="Iwama H."/>
            <person name="Gojobori T."/>
            <person name="Itoh T."/>
            <person name="Niimura Y."/>
            <person name="Fujii Y."/>
            <person name="Habara T."/>
            <person name="Sakai H."/>
            <person name="Sato Y."/>
            <person name="Wilson G."/>
            <person name="Kumar K."/>
            <person name="McCouch S."/>
            <person name="Juretic N."/>
            <person name="Hoen D."/>
            <person name="Wright S."/>
            <person name="Bruskiewich R."/>
            <person name="Bureau T."/>
            <person name="Miyao A."/>
            <person name="Hirochika H."/>
            <person name="Nishikawa T."/>
            <person name="Kadowaki K."/>
            <person name="Sugiura M."/>
            <person name="Burr B."/>
            <person name="Sasaki T."/>
        </authorList>
    </citation>
    <scope>NUCLEOTIDE SEQUENCE [LARGE SCALE GENOMIC DNA]</scope>
    <source>
        <strain evidence="3">cv. Nipponbare</strain>
    </source>
</reference>
<dbReference type="EMBL" id="AP008207">
    <property type="protein sequence ID" value="BAF07319.1"/>
    <property type="molecule type" value="Genomic_DNA"/>
</dbReference>
<organism evidence="2 3">
    <name type="scientific">Oryza sativa subsp. japonica</name>
    <name type="common">Rice</name>
    <dbReference type="NCBI Taxonomy" id="39947"/>
    <lineage>
        <taxon>Eukaryota</taxon>
        <taxon>Viridiplantae</taxon>
        <taxon>Streptophyta</taxon>
        <taxon>Embryophyta</taxon>
        <taxon>Tracheophyta</taxon>
        <taxon>Spermatophyta</taxon>
        <taxon>Magnoliopsida</taxon>
        <taxon>Liliopsida</taxon>
        <taxon>Poales</taxon>
        <taxon>Poaceae</taxon>
        <taxon>BOP clade</taxon>
        <taxon>Oryzoideae</taxon>
        <taxon>Oryzeae</taxon>
        <taxon>Oryzinae</taxon>
        <taxon>Oryza</taxon>
        <taxon>Oryza sativa</taxon>
    </lineage>
</organism>
<protein>
    <submittedName>
        <fullName evidence="2">Os01g0950200 protein</fullName>
    </submittedName>
</protein>
<feature type="compositionally biased region" description="Polar residues" evidence="1">
    <location>
        <begin position="79"/>
        <end position="94"/>
    </location>
</feature>
<reference evidence="3" key="2">
    <citation type="journal article" date="2008" name="Nucleic Acids Res.">
        <title>The rice annotation project database (RAP-DB): 2008 update.</title>
        <authorList>
            <consortium name="The rice annotation project (RAP)"/>
        </authorList>
    </citation>
    <scope>GENOME REANNOTATION</scope>
    <source>
        <strain evidence="3">cv. Nipponbare</strain>
    </source>
</reference>
<accession>A0A0N7KEF0</accession>
<sequence length="179" mass="19396">MASPPKNRLPLSCASRSFRFSLISAAKPSRTSPSSVDHSASQNGFVHLSSMNRAQKRAAARRPGSAGRRRSGAGNASSTYSTMTRDSQTAARWSSSPWRRTGTFLWMGLWVSSRSLLLRRSSRMSSYGTPLSRRAASARWLYGLSKVPITFTGAGAGDAMVAAQLVLDGLLLVDLIWRS</sequence>
<proteinExistence type="predicted"/>
<evidence type="ECO:0000256" key="1">
    <source>
        <dbReference type="SAM" id="MobiDB-lite"/>
    </source>
</evidence>
<evidence type="ECO:0000313" key="3">
    <source>
        <dbReference type="Proteomes" id="UP000000763"/>
    </source>
</evidence>
<name>A0A0N7KEF0_ORYSJ</name>
<dbReference type="AlphaFoldDB" id="A0A0N7KEF0"/>
<feature type="region of interest" description="Disordered" evidence="1">
    <location>
        <begin position="53"/>
        <end position="94"/>
    </location>
</feature>
<dbReference type="Gramene" id="Os01t0950200-01">
    <property type="protein sequence ID" value="Os01t0950200-01"/>
    <property type="gene ID" value="Os01g0950200"/>
</dbReference>
<feature type="compositionally biased region" description="Low complexity" evidence="1">
    <location>
        <begin position="61"/>
        <end position="78"/>
    </location>
</feature>
<gene>
    <name evidence="2" type="ordered locus">Os01g0950200</name>
</gene>
<dbReference type="Proteomes" id="UP000000763">
    <property type="component" value="Chromosome 1"/>
</dbReference>